<evidence type="ECO:0000313" key="1">
    <source>
        <dbReference type="EMBL" id="KIL79452.1"/>
    </source>
</evidence>
<reference evidence="1 2" key="1">
    <citation type="submission" date="2015-01" db="EMBL/GenBank/DDBJ databases">
        <title>Genome Assembly of Bacillus badius MTCC 1458.</title>
        <authorList>
            <person name="Verma A."/>
            <person name="Khatri I."/>
            <person name="Mual P."/>
            <person name="Subramanian S."/>
            <person name="Krishnamurthi S."/>
        </authorList>
    </citation>
    <scope>NUCLEOTIDE SEQUENCE [LARGE SCALE GENOMIC DNA]</scope>
    <source>
        <strain evidence="1 2">MTCC 1458</strain>
    </source>
</reference>
<name>A0ABR5AXI6_BACBA</name>
<keyword evidence="2" id="KW-1185">Reference proteome</keyword>
<proteinExistence type="predicted"/>
<evidence type="ECO:0008006" key="3">
    <source>
        <dbReference type="Google" id="ProtNLM"/>
    </source>
</evidence>
<gene>
    <name evidence="1" type="ORF">SD77_3318</name>
</gene>
<accession>A0ABR5AXI6</accession>
<organism evidence="1 2">
    <name type="scientific">Bacillus badius</name>
    <dbReference type="NCBI Taxonomy" id="1455"/>
    <lineage>
        <taxon>Bacteria</taxon>
        <taxon>Bacillati</taxon>
        <taxon>Bacillota</taxon>
        <taxon>Bacilli</taxon>
        <taxon>Bacillales</taxon>
        <taxon>Bacillaceae</taxon>
        <taxon>Pseudobacillus</taxon>
    </lineage>
</organism>
<evidence type="ECO:0000313" key="2">
    <source>
        <dbReference type="Proteomes" id="UP000031982"/>
    </source>
</evidence>
<dbReference type="Proteomes" id="UP000031982">
    <property type="component" value="Unassembled WGS sequence"/>
</dbReference>
<comment type="caution">
    <text evidence="1">The sequence shown here is derived from an EMBL/GenBank/DDBJ whole genome shotgun (WGS) entry which is preliminary data.</text>
</comment>
<protein>
    <recommendedName>
        <fullName evidence="3">Mobile element protein</fullName>
    </recommendedName>
</protein>
<sequence length="37" mass="4085">MSSTLILAFILSKYAPDTAHFVEQLIKEISPLLGSYS</sequence>
<dbReference type="EMBL" id="JXLP01000003">
    <property type="protein sequence ID" value="KIL79452.1"/>
    <property type="molecule type" value="Genomic_DNA"/>
</dbReference>